<sequence length="99" mass="10996">SFSSTLSQISWLQLRLIPERKSRFWTALRSSPNGSLREDASRKASIYNPSWSYLQPEDNDNLCVAIGIFPITESGGGWQFAQCDVPLPIICPTFACIGS</sequence>
<evidence type="ECO:0000313" key="3">
    <source>
        <dbReference type="Proteomes" id="UP001432027"/>
    </source>
</evidence>
<gene>
    <name evidence="2" type="ORF">PENTCL1PPCAC_11866</name>
</gene>
<dbReference type="EMBL" id="BTSX01000003">
    <property type="protein sequence ID" value="GMS89691.1"/>
    <property type="molecule type" value="Genomic_DNA"/>
</dbReference>
<name>A0AAV5TDK4_9BILA</name>
<organism evidence="2 3">
    <name type="scientific">Pristionchus entomophagus</name>
    <dbReference type="NCBI Taxonomy" id="358040"/>
    <lineage>
        <taxon>Eukaryota</taxon>
        <taxon>Metazoa</taxon>
        <taxon>Ecdysozoa</taxon>
        <taxon>Nematoda</taxon>
        <taxon>Chromadorea</taxon>
        <taxon>Rhabditida</taxon>
        <taxon>Rhabditina</taxon>
        <taxon>Diplogasteromorpha</taxon>
        <taxon>Diplogasteroidea</taxon>
        <taxon>Neodiplogasteridae</taxon>
        <taxon>Pristionchus</taxon>
    </lineage>
</organism>
<proteinExistence type="predicted"/>
<comment type="caution">
    <text evidence="2">The sequence shown here is derived from an EMBL/GenBank/DDBJ whole genome shotgun (WGS) entry which is preliminary data.</text>
</comment>
<feature type="non-terminal residue" evidence="2">
    <location>
        <position position="1"/>
    </location>
</feature>
<dbReference type="InterPro" id="IPR016187">
    <property type="entry name" value="CTDL_fold"/>
</dbReference>
<keyword evidence="3" id="KW-1185">Reference proteome</keyword>
<dbReference type="AlphaFoldDB" id="A0AAV5TDK4"/>
<evidence type="ECO:0000313" key="2">
    <source>
        <dbReference type="EMBL" id="GMS89691.1"/>
    </source>
</evidence>
<dbReference type="Gene3D" id="3.10.100.10">
    <property type="entry name" value="Mannose-Binding Protein A, subunit A"/>
    <property type="match status" value="1"/>
</dbReference>
<protein>
    <recommendedName>
        <fullName evidence="1">C-type lectin domain-containing protein</fullName>
    </recommendedName>
</protein>
<accession>A0AAV5TDK4</accession>
<dbReference type="Pfam" id="PF00059">
    <property type="entry name" value="Lectin_C"/>
    <property type="match status" value="1"/>
</dbReference>
<dbReference type="InterPro" id="IPR001304">
    <property type="entry name" value="C-type_lectin-like"/>
</dbReference>
<reference evidence="2" key="1">
    <citation type="submission" date="2023-10" db="EMBL/GenBank/DDBJ databases">
        <title>Genome assembly of Pristionchus species.</title>
        <authorList>
            <person name="Yoshida K."/>
            <person name="Sommer R.J."/>
        </authorList>
    </citation>
    <scope>NUCLEOTIDE SEQUENCE</scope>
    <source>
        <strain evidence="2">RS0144</strain>
    </source>
</reference>
<dbReference type="Proteomes" id="UP001432027">
    <property type="component" value="Unassembled WGS sequence"/>
</dbReference>
<feature type="domain" description="C-type lectin" evidence="1">
    <location>
        <begin position="15"/>
        <end position="91"/>
    </location>
</feature>
<dbReference type="InterPro" id="IPR016186">
    <property type="entry name" value="C-type_lectin-like/link_sf"/>
</dbReference>
<dbReference type="SUPFAM" id="SSF56436">
    <property type="entry name" value="C-type lectin-like"/>
    <property type="match status" value="1"/>
</dbReference>
<evidence type="ECO:0000259" key="1">
    <source>
        <dbReference type="Pfam" id="PF00059"/>
    </source>
</evidence>